<reference evidence="9" key="1">
    <citation type="submission" date="2022-10" db="EMBL/GenBank/DDBJ databases">
        <title>Genome assembly of Pristionchus species.</title>
        <authorList>
            <person name="Yoshida K."/>
            <person name="Sommer R.J."/>
        </authorList>
    </citation>
    <scope>NUCLEOTIDE SEQUENCE [LARGE SCALE GENOMIC DNA]</scope>
    <source>
        <strain evidence="9">RS5460</strain>
    </source>
</reference>
<dbReference type="SUPFAM" id="SSF103473">
    <property type="entry name" value="MFS general substrate transporter"/>
    <property type="match status" value="1"/>
</dbReference>
<protein>
    <recommendedName>
        <fullName evidence="7">Major facilitator superfamily (MFS) profile domain-containing protein</fullName>
    </recommendedName>
</protein>
<feature type="transmembrane region" description="Helical" evidence="6">
    <location>
        <begin position="64"/>
        <end position="83"/>
    </location>
</feature>
<dbReference type="Gene3D" id="1.20.1250.20">
    <property type="entry name" value="MFS general substrate transporter like domains"/>
    <property type="match status" value="1"/>
</dbReference>
<dbReference type="PROSITE" id="PS50850">
    <property type="entry name" value="MFS"/>
    <property type="match status" value="1"/>
</dbReference>
<evidence type="ECO:0000256" key="4">
    <source>
        <dbReference type="ARBA" id="ARBA00022989"/>
    </source>
</evidence>
<gene>
    <name evidence="8" type="ORF">PMAYCL1PPCAC_26512</name>
</gene>
<dbReference type="InterPro" id="IPR051068">
    <property type="entry name" value="MFS_Domain-Containing_Protein"/>
</dbReference>
<dbReference type="EMBL" id="BTRK01000005">
    <property type="protein sequence ID" value="GMR56317.1"/>
    <property type="molecule type" value="Genomic_DNA"/>
</dbReference>
<feature type="transmembrane region" description="Helical" evidence="6">
    <location>
        <begin position="359"/>
        <end position="381"/>
    </location>
</feature>
<dbReference type="PANTHER" id="PTHR23510">
    <property type="entry name" value="INNER MEMBRANE TRANSPORT PROTEIN YAJR"/>
    <property type="match status" value="1"/>
</dbReference>
<evidence type="ECO:0000256" key="2">
    <source>
        <dbReference type="ARBA" id="ARBA00022448"/>
    </source>
</evidence>
<evidence type="ECO:0000313" key="8">
    <source>
        <dbReference type="EMBL" id="GMR56317.1"/>
    </source>
</evidence>
<dbReference type="GO" id="GO:0005765">
    <property type="term" value="C:lysosomal membrane"/>
    <property type="evidence" value="ECO:0007669"/>
    <property type="project" value="TreeGrafter"/>
</dbReference>
<comment type="caution">
    <text evidence="8">The sequence shown here is derived from an EMBL/GenBank/DDBJ whole genome shotgun (WGS) entry which is preliminary data.</text>
</comment>
<dbReference type="PANTHER" id="PTHR23510:SF3">
    <property type="entry name" value="MAJOR FACILITATOR SUPERFAMILY DOMAIN-CONTAINING PROTEIN 8"/>
    <property type="match status" value="1"/>
</dbReference>
<evidence type="ECO:0000256" key="3">
    <source>
        <dbReference type="ARBA" id="ARBA00022692"/>
    </source>
</evidence>
<keyword evidence="4 6" id="KW-1133">Transmembrane helix</keyword>
<comment type="subcellular location">
    <subcellularLocation>
        <location evidence="1">Endomembrane system</location>
        <topology evidence="1">Multi-pass membrane protein</topology>
    </subcellularLocation>
</comment>
<dbReference type="Proteomes" id="UP001328107">
    <property type="component" value="Unassembled WGS sequence"/>
</dbReference>
<feature type="transmembrane region" description="Helical" evidence="6">
    <location>
        <begin position="450"/>
        <end position="470"/>
    </location>
</feature>
<dbReference type="CDD" id="cd17326">
    <property type="entry name" value="MFS_MFSD8"/>
    <property type="match status" value="1"/>
</dbReference>
<feature type="transmembrane region" description="Helical" evidence="6">
    <location>
        <begin position="197"/>
        <end position="219"/>
    </location>
</feature>
<feature type="non-terminal residue" evidence="8">
    <location>
        <position position="1"/>
    </location>
</feature>
<dbReference type="InterPro" id="IPR036259">
    <property type="entry name" value="MFS_trans_sf"/>
</dbReference>
<feature type="transmembrane region" description="Helical" evidence="6">
    <location>
        <begin position="137"/>
        <end position="156"/>
    </location>
</feature>
<evidence type="ECO:0000256" key="5">
    <source>
        <dbReference type="ARBA" id="ARBA00023136"/>
    </source>
</evidence>
<evidence type="ECO:0000256" key="1">
    <source>
        <dbReference type="ARBA" id="ARBA00004127"/>
    </source>
</evidence>
<sequence length="523" mass="57796">TKRDSLPHTTQKRRLTSVSLASLALSQNIRKSTLYEESEEGYTKEEEKLAICLANELDTRQSPWFSLWLGNICQCMCGIQFSIYMMSMWPYLSNLDDSANLTFLGWIIAAYSVGQAIASPVFGVWNQRTMSTKYPVGLGLIFCILGNALYGVLPSFTSGVKWIMLVSRFIIGFGSGNYAVLRSYTSSASVPRDKMKAIALAMGSYVLGISFGPAIQMVFTPIGDGFTVGVFHFNMFTIPAFTMCIINAISLILLFTVFKEEYAGILSKSDRAGKDGEYFVLPKADWVACAVCIYMFFIQNCVSTMMETLSSPITMALYGFNDQQAIVSSGIAQAVSSTIEIFNNSMLAFTRLGKVNPRYILLVGLAGFSFYHLCILPYPFFTTPLVYVNSTNGQGCYYEWCQTMPQVPQPVYWTGYIVGIGLGFPFLANPTGTIFSAALGPRNQGNMQGIMALFGSIARIIAPIVATALFQSTGYMWPMLAELAVLIIGFVLVFVFWKRLVPLKIAPKSGKSLNYKNGTFYKL</sequence>
<dbReference type="GO" id="GO:0022857">
    <property type="term" value="F:transmembrane transporter activity"/>
    <property type="evidence" value="ECO:0007669"/>
    <property type="project" value="InterPro"/>
</dbReference>
<name>A0AAN5D5Z1_9BILA</name>
<keyword evidence="9" id="KW-1185">Reference proteome</keyword>
<dbReference type="InterPro" id="IPR011701">
    <property type="entry name" value="MFS"/>
</dbReference>
<dbReference type="AlphaFoldDB" id="A0AAN5D5Z1"/>
<feature type="domain" description="Major facilitator superfamily (MFS) profile" evidence="7">
    <location>
        <begin position="66"/>
        <end position="501"/>
    </location>
</feature>
<keyword evidence="2" id="KW-0813">Transport</keyword>
<feature type="transmembrane region" description="Helical" evidence="6">
    <location>
        <begin position="162"/>
        <end position="185"/>
    </location>
</feature>
<proteinExistence type="predicted"/>
<feature type="transmembrane region" description="Helical" evidence="6">
    <location>
        <begin position="103"/>
        <end position="125"/>
    </location>
</feature>
<dbReference type="GO" id="GO:0012505">
    <property type="term" value="C:endomembrane system"/>
    <property type="evidence" value="ECO:0007669"/>
    <property type="project" value="UniProtKB-SubCell"/>
</dbReference>
<keyword evidence="5 6" id="KW-0472">Membrane</keyword>
<organism evidence="8 9">
    <name type="scientific">Pristionchus mayeri</name>
    <dbReference type="NCBI Taxonomy" id="1317129"/>
    <lineage>
        <taxon>Eukaryota</taxon>
        <taxon>Metazoa</taxon>
        <taxon>Ecdysozoa</taxon>
        <taxon>Nematoda</taxon>
        <taxon>Chromadorea</taxon>
        <taxon>Rhabditida</taxon>
        <taxon>Rhabditina</taxon>
        <taxon>Diplogasteromorpha</taxon>
        <taxon>Diplogasteroidea</taxon>
        <taxon>Neodiplogasteridae</taxon>
        <taxon>Pristionchus</taxon>
    </lineage>
</organism>
<dbReference type="InterPro" id="IPR020846">
    <property type="entry name" value="MFS_dom"/>
</dbReference>
<evidence type="ECO:0000259" key="7">
    <source>
        <dbReference type="PROSITE" id="PS50850"/>
    </source>
</evidence>
<accession>A0AAN5D5Z1</accession>
<evidence type="ECO:0000313" key="9">
    <source>
        <dbReference type="Proteomes" id="UP001328107"/>
    </source>
</evidence>
<feature type="transmembrane region" description="Helical" evidence="6">
    <location>
        <begin position="476"/>
        <end position="497"/>
    </location>
</feature>
<keyword evidence="3 6" id="KW-0812">Transmembrane</keyword>
<evidence type="ECO:0000256" key="6">
    <source>
        <dbReference type="SAM" id="Phobius"/>
    </source>
</evidence>
<feature type="transmembrane region" description="Helical" evidence="6">
    <location>
        <begin position="231"/>
        <end position="258"/>
    </location>
</feature>
<dbReference type="Pfam" id="PF07690">
    <property type="entry name" value="MFS_1"/>
    <property type="match status" value="1"/>
</dbReference>
<feature type="transmembrane region" description="Helical" evidence="6">
    <location>
        <begin position="413"/>
        <end position="438"/>
    </location>
</feature>